<protein>
    <submittedName>
        <fullName evidence="1">Uncharacterized protein</fullName>
    </submittedName>
</protein>
<dbReference type="EMBL" id="AJ703802">
    <property type="protein sequence ID" value="CAG28272.1"/>
    <property type="molecule type" value="Genomic_DNA"/>
</dbReference>
<proteinExistence type="predicted"/>
<evidence type="ECO:0000313" key="1">
    <source>
        <dbReference type="EMBL" id="CAG28272.1"/>
    </source>
</evidence>
<organism evidence="1">
    <name type="scientific">Sulfolobus islandicus rod-shaped virus 1</name>
    <name type="common">SIRV-1</name>
    <name type="synonym">Sulfolobus virus SIRV-1</name>
    <dbReference type="NCBI Taxonomy" id="157898"/>
    <lineage>
        <taxon>Viruses</taxon>
        <taxon>Adnaviria</taxon>
        <taxon>Zilligvirae</taxon>
        <taxon>Taleaviricota</taxon>
        <taxon>Tokiviricetes</taxon>
        <taxon>Ligamenvirales</taxon>
        <taxon>Rudiviridae</taxon>
        <taxon>Icerudivirus</taxon>
        <taxon>Icerudivirus kverkfjoellense</taxon>
        <taxon>Icerudivirus SIRV1</taxon>
    </lineage>
</organism>
<reference evidence="1" key="1">
    <citation type="submission" date="2004-05" db="EMBL/GenBank/DDBJ databases">
        <title>Multiple variants of the archaeal rudivirus SIRV1: evolution of a population of DNA virus species.</title>
        <authorList>
            <person name="Peng X."/>
            <person name="Phan H."/>
            <person name="Kessler A."/>
            <person name="Garrett R.A."/>
            <person name="Prangishvili D."/>
        </authorList>
    </citation>
    <scope>NUCLEOTIDE SEQUENCE</scope>
</reference>
<accession>Q5W361</accession>
<sequence>MTNIIMVKNRMVNTVVRKEVTKLYYDIKRFFNDPNAKKLILKYDKPIIVRKSAFFSWIAGTCIYEHENTYYYEDDFGQYVEMKLDYEERKKEDVIEISKIILSRLSK</sequence>
<name>Q5W361_SIRV1</name>
<organismHost>
    <name type="scientific">Saccharolobus islandicus</name>
    <name type="common">Sulfolobus islandicus</name>
    <dbReference type="NCBI Taxonomy" id="43080"/>
</organismHost>